<evidence type="ECO:0000313" key="2">
    <source>
        <dbReference type="Proteomes" id="UP000032707"/>
    </source>
</evidence>
<evidence type="ECO:0000313" key="1">
    <source>
        <dbReference type="EMBL" id="EFV64500.1"/>
    </source>
</evidence>
<reference evidence="1 2" key="1">
    <citation type="journal article" date="2011" name="J. Bacteriol.">
        <title>Genome sequence of Neisseria meningitidis serogroup B strain H44/76.</title>
        <authorList>
            <person name="Piet J.R."/>
            <person name="Huis In 't Veld R.A."/>
            <person name="van Schaik B.D."/>
            <person name="van Kampen A.H."/>
            <person name="Baas F."/>
            <person name="van de Beek D."/>
            <person name="Pannekoek Y."/>
            <person name="van der Ende A."/>
        </authorList>
    </citation>
    <scope>NUCLEOTIDE SEQUENCE [LARGE SCALE GENOMIC DNA]</scope>
    <source>
        <strain evidence="1 2">H44/76</strain>
    </source>
</reference>
<dbReference type="Proteomes" id="UP000032707">
    <property type="component" value="Unassembled WGS sequence"/>
</dbReference>
<accession>E6MV93</accession>
<proteinExistence type="predicted"/>
<sequence length="78" mass="8817">MRILRQTALKWRGGDCGDFSCLFQKSGARSLGETEKKAIISWLADREDVATLYATPLVDGFYGDDGWENYSETYKQAD</sequence>
<gene>
    <name evidence="1" type="ORF">NMH_0099</name>
</gene>
<comment type="caution">
    <text evidence="1">The sequence shown here is derived from an EMBL/GenBank/DDBJ whole genome shotgun (WGS) entry which is preliminary data.</text>
</comment>
<dbReference type="EMBL" id="AEQZ01000011">
    <property type="protein sequence ID" value="EFV64500.1"/>
    <property type="molecule type" value="Genomic_DNA"/>
</dbReference>
<protein>
    <submittedName>
        <fullName evidence="1">Uncharacterized protein</fullName>
    </submittedName>
</protein>
<name>E6MV93_NEIMH</name>
<organism evidence="1 2">
    <name type="scientific">Neisseria meningitidis serogroup B / serotype 15 (strain H44/76)</name>
    <dbReference type="NCBI Taxonomy" id="909420"/>
    <lineage>
        <taxon>Bacteria</taxon>
        <taxon>Pseudomonadati</taxon>
        <taxon>Pseudomonadota</taxon>
        <taxon>Betaproteobacteria</taxon>
        <taxon>Neisseriales</taxon>
        <taxon>Neisseriaceae</taxon>
        <taxon>Neisseria</taxon>
    </lineage>
</organism>
<dbReference type="AlphaFoldDB" id="E6MV93"/>